<evidence type="ECO:0000259" key="4">
    <source>
        <dbReference type="PROSITE" id="PS50887"/>
    </source>
</evidence>
<dbReference type="PROSITE" id="PS50887">
    <property type="entry name" value="GGDEF"/>
    <property type="match status" value="1"/>
</dbReference>
<feature type="domain" description="GGDEF" evidence="4">
    <location>
        <begin position="267"/>
        <end position="405"/>
    </location>
</feature>
<evidence type="ECO:0000256" key="2">
    <source>
        <dbReference type="ARBA" id="ARBA00034247"/>
    </source>
</evidence>
<dbReference type="EMBL" id="APND01000002">
    <property type="protein sequence ID" value="MES1929403.1"/>
    <property type="molecule type" value="Genomic_DNA"/>
</dbReference>
<dbReference type="CDD" id="cd01949">
    <property type="entry name" value="GGDEF"/>
    <property type="match status" value="1"/>
</dbReference>
<comment type="caution">
    <text evidence="5">The sequence shown here is derived from an EMBL/GenBank/DDBJ whole genome shotgun (WGS) entry which is preliminary data.</text>
</comment>
<feature type="transmembrane region" description="Helical" evidence="3">
    <location>
        <begin position="123"/>
        <end position="142"/>
    </location>
</feature>
<evidence type="ECO:0000313" key="5">
    <source>
        <dbReference type="EMBL" id="MES1929403.1"/>
    </source>
</evidence>
<dbReference type="InterPro" id="IPR000160">
    <property type="entry name" value="GGDEF_dom"/>
</dbReference>
<protein>
    <recommendedName>
        <fullName evidence="1">diguanylate cyclase</fullName>
        <ecNumber evidence="1">2.7.7.65</ecNumber>
    </recommendedName>
</protein>
<comment type="catalytic activity">
    <reaction evidence="2">
        <text>2 GTP = 3',3'-c-di-GMP + 2 diphosphate</text>
        <dbReference type="Rhea" id="RHEA:24898"/>
        <dbReference type="ChEBI" id="CHEBI:33019"/>
        <dbReference type="ChEBI" id="CHEBI:37565"/>
        <dbReference type="ChEBI" id="CHEBI:58805"/>
        <dbReference type="EC" id="2.7.7.65"/>
    </reaction>
</comment>
<keyword evidence="6" id="KW-1185">Reference proteome</keyword>
<evidence type="ECO:0000313" key="6">
    <source>
        <dbReference type="Proteomes" id="UP001460888"/>
    </source>
</evidence>
<dbReference type="NCBIfam" id="TIGR00254">
    <property type="entry name" value="GGDEF"/>
    <property type="match status" value="1"/>
</dbReference>
<dbReference type="InterPro" id="IPR050469">
    <property type="entry name" value="Diguanylate_Cyclase"/>
</dbReference>
<dbReference type="PANTHER" id="PTHR45138:SF9">
    <property type="entry name" value="DIGUANYLATE CYCLASE DGCM-RELATED"/>
    <property type="match status" value="1"/>
</dbReference>
<name>A0ABV2B0K6_9GAMM</name>
<evidence type="ECO:0000256" key="1">
    <source>
        <dbReference type="ARBA" id="ARBA00012528"/>
    </source>
</evidence>
<feature type="transmembrane region" description="Helical" evidence="3">
    <location>
        <begin position="199"/>
        <end position="217"/>
    </location>
</feature>
<dbReference type="PANTHER" id="PTHR45138">
    <property type="entry name" value="REGULATORY COMPONENTS OF SENSORY TRANSDUCTION SYSTEM"/>
    <property type="match status" value="1"/>
</dbReference>
<accession>A0ABV2B0K6</accession>
<sequence length="420" mass="45771">MRSSRVDALADAREIEQAQSAPALIGLIRKQLMRGFVWLRFTAELEQAFRSENDRAARVNRIALLSIAALVLLISPLFDTAYFGVPESAAFWSRLLLVGVLVPVTLAAVAWCLRRGESRATEFVITGQFAIVTVGLLANHMILNRYSADFPIEFVGVGFVAVVALGRVRSWVILPVGAALSVLTCVTVIGLVNSSPADYYHLAAAGVLALFATYLQYASEYVLRRSWLDRQLLQLVARHDGLTGLLNRHALESALATAHAHAVRECNDYSLAMIDIDQFGAYNNRYGHPAGDEALRRVAEVIEVYARRPLDVCGRYGGEEFVTFWIEGRPNEAEEHAEALRAAIEDAALVHETSDVAPVVTVSIGLCHIEQPQQHDSLSAVLSCADALLYEAKAAGRNCVKVGLFDRGGPVGEKMAEAAD</sequence>
<evidence type="ECO:0000256" key="3">
    <source>
        <dbReference type="SAM" id="Phobius"/>
    </source>
</evidence>
<reference evidence="5 6" key="1">
    <citation type="submission" date="2013-03" db="EMBL/GenBank/DDBJ databases">
        <title>Salinisphaera dokdonensis CL-ES53 Genome Sequencing.</title>
        <authorList>
            <person name="Li C."/>
            <person name="Lai Q."/>
            <person name="Shao Z."/>
        </authorList>
    </citation>
    <scope>NUCLEOTIDE SEQUENCE [LARGE SCALE GENOMIC DNA]</scope>
    <source>
        <strain evidence="5 6">CL-ES53</strain>
    </source>
</reference>
<dbReference type="Gene3D" id="3.30.70.270">
    <property type="match status" value="1"/>
</dbReference>
<proteinExistence type="predicted"/>
<feature type="transmembrane region" description="Helical" evidence="3">
    <location>
        <begin position="91"/>
        <end position="111"/>
    </location>
</feature>
<dbReference type="EC" id="2.7.7.65" evidence="1"/>
<organism evidence="5 6">
    <name type="scientific">Salinisphaera dokdonensis CL-ES53</name>
    <dbReference type="NCBI Taxonomy" id="1304272"/>
    <lineage>
        <taxon>Bacteria</taxon>
        <taxon>Pseudomonadati</taxon>
        <taxon>Pseudomonadota</taxon>
        <taxon>Gammaproteobacteria</taxon>
        <taxon>Salinisphaerales</taxon>
        <taxon>Salinisphaeraceae</taxon>
        <taxon>Salinisphaera</taxon>
    </lineage>
</organism>
<dbReference type="Pfam" id="PF00990">
    <property type="entry name" value="GGDEF"/>
    <property type="match status" value="1"/>
</dbReference>
<dbReference type="SUPFAM" id="SSF55073">
    <property type="entry name" value="Nucleotide cyclase"/>
    <property type="match status" value="1"/>
</dbReference>
<dbReference type="InterPro" id="IPR043128">
    <property type="entry name" value="Rev_trsase/Diguanyl_cyclase"/>
</dbReference>
<dbReference type="InterPro" id="IPR029787">
    <property type="entry name" value="Nucleotide_cyclase"/>
</dbReference>
<dbReference type="Proteomes" id="UP001460888">
    <property type="component" value="Unassembled WGS sequence"/>
</dbReference>
<keyword evidence="3" id="KW-0812">Transmembrane</keyword>
<dbReference type="SMART" id="SM00267">
    <property type="entry name" value="GGDEF"/>
    <property type="match status" value="1"/>
</dbReference>
<dbReference type="RefSeq" id="WP_353110891.1">
    <property type="nucleotide sequence ID" value="NZ_APND01000002.1"/>
</dbReference>
<feature type="transmembrane region" description="Helical" evidence="3">
    <location>
        <begin position="62"/>
        <end position="85"/>
    </location>
</feature>
<gene>
    <name evidence="5" type="ORF">SADO_09102</name>
</gene>
<keyword evidence="3" id="KW-1133">Transmembrane helix</keyword>
<keyword evidence="3" id="KW-0472">Membrane</keyword>
<feature type="transmembrane region" description="Helical" evidence="3">
    <location>
        <begin position="172"/>
        <end position="193"/>
    </location>
</feature>